<gene>
    <name evidence="1" type="ORF">BDM02DRAFT_2012525</name>
</gene>
<reference evidence="1" key="2">
    <citation type="journal article" date="2020" name="Nat. Commun.">
        <title>Large-scale genome sequencing of mycorrhizal fungi provides insights into the early evolution of symbiotic traits.</title>
        <authorList>
            <person name="Miyauchi S."/>
            <person name="Kiss E."/>
            <person name="Kuo A."/>
            <person name="Drula E."/>
            <person name="Kohler A."/>
            <person name="Sanchez-Garcia M."/>
            <person name="Morin E."/>
            <person name="Andreopoulos B."/>
            <person name="Barry K.W."/>
            <person name="Bonito G."/>
            <person name="Buee M."/>
            <person name="Carver A."/>
            <person name="Chen C."/>
            <person name="Cichocki N."/>
            <person name="Clum A."/>
            <person name="Culley D."/>
            <person name="Crous P.W."/>
            <person name="Fauchery L."/>
            <person name="Girlanda M."/>
            <person name="Hayes R.D."/>
            <person name="Keri Z."/>
            <person name="LaButti K."/>
            <person name="Lipzen A."/>
            <person name="Lombard V."/>
            <person name="Magnuson J."/>
            <person name="Maillard F."/>
            <person name="Murat C."/>
            <person name="Nolan M."/>
            <person name="Ohm R.A."/>
            <person name="Pangilinan J."/>
            <person name="Pereira M.F."/>
            <person name="Perotto S."/>
            <person name="Peter M."/>
            <person name="Pfister S."/>
            <person name="Riley R."/>
            <person name="Sitrit Y."/>
            <person name="Stielow J.B."/>
            <person name="Szollosi G."/>
            <person name="Zifcakova L."/>
            <person name="Stursova M."/>
            <person name="Spatafora J.W."/>
            <person name="Tedersoo L."/>
            <person name="Vaario L.M."/>
            <person name="Yamada A."/>
            <person name="Yan M."/>
            <person name="Wang P."/>
            <person name="Xu J."/>
            <person name="Bruns T."/>
            <person name="Baldrian P."/>
            <person name="Vilgalys R."/>
            <person name="Dunand C."/>
            <person name="Henrissat B."/>
            <person name="Grigoriev I.V."/>
            <person name="Hibbett D."/>
            <person name="Nagy L.G."/>
            <person name="Martin F.M."/>
        </authorList>
    </citation>
    <scope>NUCLEOTIDE SEQUENCE</scope>
    <source>
        <strain evidence="1">P2</strain>
    </source>
</reference>
<evidence type="ECO:0000313" key="2">
    <source>
        <dbReference type="Proteomes" id="UP000886501"/>
    </source>
</evidence>
<organism evidence="1 2">
    <name type="scientific">Thelephora ganbajun</name>
    <name type="common">Ganba fungus</name>
    <dbReference type="NCBI Taxonomy" id="370292"/>
    <lineage>
        <taxon>Eukaryota</taxon>
        <taxon>Fungi</taxon>
        <taxon>Dikarya</taxon>
        <taxon>Basidiomycota</taxon>
        <taxon>Agaricomycotina</taxon>
        <taxon>Agaricomycetes</taxon>
        <taxon>Thelephorales</taxon>
        <taxon>Thelephoraceae</taxon>
        <taxon>Thelephora</taxon>
    </lineage>
</organism>
<protein>
    <submittedName>
        <fullName evidence="1">Uncharacterized protein</fullName>
    </submittedName>
</protein>
<comment type="caution">
    <text evidence="1">The sequence shown here is derived from an EMBL/GenBank/DDBJ whole genome shotgun (WGS) entry which is preliminary data.</text>
</comment>
<sequence>MGRTWVRGFNPSINQCAVFSRNSPDPTVGHYNVSHGEYPDQWFTLLHGSGKYAGRYAVKGQVSGNVLFSRNQSPTVGHIGGDGQYEDNWFKIEPGSGQYANYFRLITPVEGLTLFSRSSLDPTFGNHTEKNFYADQLFGFFWEDMKVDKIEYNLDAGKIISSTPIALAEQVLTNNSDSEQEMSFSVNKGVTNSSTFEYSTGFTVTVGMEFSVGVPFIAEGKMKVEASTTNTWTWGKTTEYTTQYTANFPVKAGPHKSVRASSVVNQGTLDVPYIIFMSSKSAGVKVETKGTWRGVSSWDLRHTITALN</sequence>
<accession>A0ACB6ZH67</accession>
<name>A0ACB6ZH67_THEGA</name>
<evidence type="ECO:0000313" key="1">
    <source>
        <dbReference type="EMBL" id="KAF9648929.1"/>
    </source>
</evidence>
<dbReference type="Proteomes" id="UP000886501">
    <property type="component" value="Unassembled WGS sequence"/>
</dbReference>
<reference evidence="1" key="1">
    <citation type="submission" date="2019-10" db="EMBL/GenBank/DDBJ databases">
        <authorList>
            <consortium name="DOE Joint Genome Institute"/>
            <person name="Kuo A."/>
            <person name="Miyauchi S."/>
            <person name="Kiss E."/>
            <person name="Drula E."/>
            <person name="Kohler A."/>
            <person name="Sanchez-Garcia M."/>
            <person name="Andreopoulos B."/>
            <person name="Barry K.W."/>
            <person name="Bonito G."/>
            <person name="Buee M."/>
            <person name="Carver A."/>
            <person name="Chen C."/>
            <person name="Cichocki N."/>
            <person name="Clum A."/>
            <person name="Culley D."/>
            <person name="Crous P.W."/>
            <person name="Fauchery L."/>
            <person name="Girlanda M."/>
            <person name="Hayes R."/>
            <person name="Keri Z."/>
            <person name="Labutti K."/>
            <person name="Lipzen A."/>
            <person name="Lombard V."/>
            <person name="Magnuson J."/>
            <person name="Maillard F."/>
            <person name="Morin E."/>
            <person name="Murat C."/>
            <person name="Nolan M."/>
            <person name="Ohm R."/>
            <person name="Pangilinan J."/>
            <person name="Pereira M."/>
            <person name="Perotto S."/>
            <person name="Peter M."/>
            <person name="Riley R."/>
            <person name="Sitrit Y."/>
            <person name="Stielow B."/>
            <person name="Szollosi G."/>
            <person name="Zifcakova L."/>
            <person name="Stursova M."/>
            <person name="Spatafora J.W."/>
            <person name="Tedersoo L."/>
            <person name="Vaario L.-M."/>
            <person name="Yamada A."/>
            <person name="Yan M."/>
            <person name="Wang P."/>
            <person name="Xu J."/>
            <person name="Bruns T."/>
            <person name="Baldrian P."/>
            <person name="Vilgalys R."/>
            <person name="Henrissat B."/>
            <person name="Grigoriev I.V."/>
            <person name="Hibbett D."/>
            <person name="Nagy L.G."/>
            <person name="Martin F.M."/>
        </authorList>
    </citation>
    <scope>NUCLEOTIDE SEQUENCE</scope>
    <source>
        <strain evidence="1">P2</strain>
    </source>
</reference>
<dbReference type="EMBL" id="MU118005">
    <property type="protein sequence ID" value="KAF9648929.1"/>
    <property type="molecule type" value="Genomic_DNA"/>
</dbReference>
<keyword evidence="2" id="KW-1185">Reference proteome</keyword>
<proteinExistence type="predicted"/>